<dbReference type="CDD" id="cd05471">
    <property type="entry name" value="pepsin_like"/>
    <property type="match status" value="1"/>
</dbReference>
<evidence type="ECO:0000313" key="7">
    <source>
        <dbReference type="EMBL" id="OAX34730.1"/>
    </source>
</evidence>
<dbReference type="InterPro" id="IPR001461">
    <property type="entry name" value="Aspartic_peptidase_A1"/>
</dbReference>
<keyword evidence="2 4" id="KW-0064">Aspartyl protease</keyword>
<feature type="chain" id="PRO_5008597455" evidence="5">
    <location>
        <begin position="22"/>
        <end position="425"/>
    </location>
</feature>
<feature type="active site" evidence="3">
    <location>
        <position position="267"/>
    </location>
</feature>
<evidence type="ECO:0000256" key="1">
    <source>
        <dbReference type="ARBA" id="ARBA00007447"/>
    </source>
</evidence>
<evidence type="ECO:0000256" key="5">
    <source>
        <dbReference type="SAM" id="SignalP"/>
    </source>
</evidence>
<dbReference type="FunCoup" id="A0A1B7MQ51">
    <property type="interactions" value="58"/>
</dbReference>
<dbReference type="Proteomes" id="UP000092154">
    <property type="component" value="Unassembled WGS sequence"/>
</dbReference>
<name>A0A1B7MQ51_9AGAM</name>
<dbReference type="OrthoDB" id="660550at2759"/>
<dbReference type="PANTHER" id="PTHR47966">
    <property type="entry name" value="BETA-SITE APP-CLEAVING ENZYME, ISOFORM A-RELATED"/>
    <property type="match status" value="1"/>
</dbReference>
<evidence type="ECO:0000313" key="8">
    <source>
        <dbReference type="Proteomes" id="UP000092154"/>
    </source>
</evidence>
<evidence type="ECO:0000256" key="4">
    <source>
        <dbReference type="RuleBase" id="RU000454"/>
    </source>
</evidence>
<evidence type="ECO:0000256" key="3">
    <source>
        <dbReference type="PIRSR" id="PIRSR601461-1"/>
    </source>
</evidence>
<dbReference type="PRINTS" id="PR00792">
    <property type="entry name" value="PEPSIN"/>
</dbReference>
<feature type="active site" evidence="3">
    <location>
        <position position="85"/>
    </location>
</feature>
<proteinExistence type="inferred from homology"/>
<evidence type="ECO:0000259" key="6">
    <source>
        <dbReference type="PROSITE" id="PS51767"/>
    </source>
</evidence>
<comment type="similarity">
    <text evidence="1 4">Belongs to the peptidase A1 family.</text>
</comment>
<dbReference type="InterPro" id="IPR033121">
    <property type="entry name" value="PEPTIDASE_A1"/>
</dbReference>
<dbReference type="InterPro" id="IPR021109">
    <property type="entry name" value="Peptidase_aspartic_dom_sf"/>
</dbReference>
<dbReference type="InterPro" id="IPR034164">
    <property type="entry name" value="Pepsin-like_dom"/>
</dbReference>
<dbReference type="PANTHER" id="PTHR47966:SF74">
    <property type="entry name" value="AGR407CP"/>
    <property type="match status" value="1"/>
</dbReference>
<feature type="domain" description="Peptidase A1" evidence="6">
    <location>
        <begin position="67"/>
        <end position="385"/>
    </location>
</feature>
<dbReference type="STRING" id="1314800.A0A1B7MQ51"/>
<keyword evidence="5" id="KW-0732">Signal</keyword>
<reference evidence="7 8" key="1">
    <citation type="submission" date="2016-06" db="EMBL/GenBank/DDBJ databases">
        <title>Comparative genomics of the ectomycorrhizal sister species Rhizopogon vinicolor and Rhizopogon vesiculosus (Basidiomycota: Boletales) reveals a divergence of the mating type B locus.</title>
        <authorList>
            <consortium name="DOE Joint Genome Institute"/>
            <person name="Mujic A.B."/>
            <person name="Kuo A."/>
            <person name="Tritt A."/>
            <person name="Lipzen A."/>
            <person name="Chen C."/>
            <person name="Johnson J."/>
            <person name="Sharma A."/>
            <person name="Barry K."/>
            <person name="Grigoriev I.V."/>
            <person name="Spatafora J.W."/>
        </authorList>
    </citation>
    <scope>NUCLEOTIDE SEQUENCE [LARGE SCALE GENOMIC DNA]</scope>
    <source>
        <strain evidence="7 8">AM-OR11-026</strain>
    </source>
</reference>
<dbReference type="SUPFAM" id="SSF50630">
    <property type="entry name" value="Acid proteases"/>
    <property type="match status" value="1"/>
</dbReference>
<keyword evidence="8" id="KW-1185">Reference proteome</keyword>
<dbReference type="GO" id="GO:0006508">
    <property type="term" value="P:proteolysis"/>
    <property type="evidence" value="ECO:0007669"/>
    <property type="project" value="UniProtKB-KW"/>
</dbReference>
<accession>A0A1B7MQ51</accession>
<dbReference type="Gene3D" id="2.40.70.10">
    <property type="entry name" value="Acid Proteases"/>
    <property type="match status" value="2"/>
</dbReference>
<dbReference type="Pfam" id="PF00026">
    <property type="entry name" value="Asp"/>
    <property type="match status" value="1"/>
</dbReference>
<dbReference type="InParanoid" id="A0A1B7MQ51"/>
<keyword evidence="4 7" id="KW-0645">Protease</keyword>
<sequence>MLFLFILIVSQIAFFSRSASATPPLSFPLTKVDFRTAASRGSYDTASTLKRQDLTNVPVTNLNYFQYVMYVGVGVPPTYYSLVVDTGSSITFVGTGKPYNRTSTSIATGQNLEVTYDLGYLAGPEYSDTITLSPDLVITNQSIGDAVTYTDWPGVDGVLGIGPVDLTVGSSSPNITSLVPTVMDNAREQGLIQQQIMGVSFAPASTDNEPNGLITFGGINSSLFIGNITYVPITSTYPAAFSWGINITSCVYGETTIFSTSTAGIVDTGTSLVALADDFFATYMAAIPGSYYDNQTTFVIPSSSIANMQPLNFTIGSTVFTMDVAAQLIPVDQDSAWGDDPGVQYGTIGPLGHLSGQGLDFILGQKFLEIYYAVFDGENNRVGLAYTNHTPPLPEASGALSNTFGFYLLALLSMITQAYTLQFLS</sequence>
<dbReference type="PROSITE" id="PS51767">
    <property type="entry name" value="PEPTIDASE_A1"/>
    <property type="match status" value="1"/>
</dbReference>
<gene>
    <name evidence="7" type="ORF">K503DRAFT_724053</name>
</gene>
<keyword evidence="4" id="KW-0378">Hydrolase</keyword>
<protein>
    <submittedName>
        <fullName evidence="7">Acid protease</fullName>
    </submittedName>
</protein>
<dbReference type="AlphaFoldDB" id="A0A1B7MQ51"/>
<dbReference type="PROSITE" id="PS00141">
    <property type="entry name" value="ASP_PROTEASE"/>
    <property type="match status" value="1"/>
</dbReference>
<organism evidence="7 8">
    <name type="scientific">Rhizopogon vinicolor AM-OR11-026</name>
    <dbReference type="NCBI Taxonomy" id="1314800"/>
    <lineage>
        <taxon>Eukaryota</taxon>
        <taxon>Fungi</taxon>
        <taxon>Dikarya</taxon>
        <taxon>Basidiomycota</taxon>
        <taxon>Agaricomycotina</taxon>
        <taxon>Agaricomycetes</taxon>
        <taxon>Agaricomycetidae</taxon>
        <taxon>Boletales</taxon>
        <taxon>Suillineae</taxon>
        <taxon>Rhizopogonaceae</taxon>
        <taxon>Rhizopogon</taxon>
    </lineage>
</organism>
<dbReference type="EMBL" id="KV448574">
    <property type="protein sequence ID" value="OAX34730.1"/>
    <property type="molecule type" value="Genomic_DNA"/>
</dbReference>
<evidence type="ECO:0000256" key="2">
    <source>
        <dbReference type="ARBA" id="ARBA00022750"/>
    </source>
</evidence>
<dbReference type="GO" id="GO:0004190">
    <property type="term" value="F:aspartic-type endopeptidase activity"/>
    <property type="evidence" value="ECO:0007669"/>
    <property type="project" value="UniProtKB-KW"/>
</dbReference>
<dbReference type="InterPro" id="IPR001969">
    <property type="entry name" value="Aspartic_peptidase_AS"/>
</dbReference>
<feature type="signal peptide" evidence="5">
    <location>
        <begin position="1"/>
        <end position="21"/>
    </location>
</feature>